<protein>
    <submittedName>
        <fullName evidence="4">SDR family oxidoreductase</fullName>
    </submittedName>
</protein>
<evidence type="ECO:0000256" key="1">
    <source>
        <dbReference type="ARBA" id="ARBA00006484"/>
    </source>
</evidence>
<dbReference type="InterPro" id="IPR036291">
    <property type="entry name" value="NAD(P)-bd_dom_sf"/>
</dbReference>
<comment type="similarity">
    <text evidence="1 3">Belongs to the short-chain dehydrogenases/reductases (SDR) family.</text>
</comment>
<dbReference type="PANTHER" id="PTHR44196">
    <property type="entry name" value="DEHYDROGENASE/REDUCTASE SDR FAMILY MEMBER 7B"/>
    <property type="match status" value="1"/>
</dbReference>
<dbReference type="RefSeq" id="WP_344153811.1">
    <property type="nucleotide sequence ID" value="NZ_BAAAQR010000009.1"/>
</dbReference>
<keyword evidence="5" id="KW-1185">Reference proteome</keyword>
<dbReference type="Gene3D" id="3.40.50.720">
    <property type="entry name" value="NAD(P)-binding Rossmann-like Domain"/>
    <property type="match status" value="1"/>
</dbReference>
<evidence type="ECO:0000313" key="5">
    <source>
        <dbReference type="Proteomes" id="UP001501771"/>
    </source>
</evidence>
<dbReference type="InterPro" id="IPR002347">
    <property type="entry name" value="SDR_fam"/>
</dbReference>
<comment type="caution">
    <text evidence="4">The sequence shown here is derived from an EMBL/GenBank/DDBJ whole genome shotgun (WGS) entry which is preliminary data.</text>
</comment>
<dbReference type="PRINTS" id="PR00080">
    <property type="entry name" value="SDRFAMILY"/>
</dbReference>
<dbReference type="SUPFAM" id="SSF51735">
    <property type="entry name" value="NAD(P)-binding Rossmann-fold domains"/>
    <property type="match status" value="1"/>
</dbReference>
<name>A0ABP5LSJ9_9ACTN</name>
<reference evidence="5" key="1">
    <citation type="journal article" date="2019" name="Int. J. Syst. Evol. Microbiol.">
        <title>The Global Catalogue of Microorganisms (GCM) 10K type strain sequencing project: providing services to taxonomists for standard genome sequencing and annotation.</title>
        <authorList>
            <consortium name="The Broad Institute Genomics Platform"/>
            <consortium name="The Broad Institute Genome Sequencing Center for Infectious Disease"/>
            <person name="Wu L."/>
            <person name="Ma J."/>
        </authorList>
    </citation>
    <scope>NUCLEOTIDE SEQUENCE [LARGE SCALE GENOMIC DNA]</scope>
    <source>
        <strain evidence="5">JCM 16022</strain>
    </source>
</reference>
<gene>
    <name evidence="4" type="ORF">GCM10009844_30060</name>
</gene>
<dbReference type="Pfam" id="PF00106">
    <property type="entry name" value="adh_short"/>
    <property type="match status" value="1"/>
</dbReference>
<accession>A0ABP5LSJ9</accession>
<evidence type="ECO:0000256" key="3">
    <source>
        <dbReference type="RuleBase" id="RU000363"/>
    </source>
</evidence>
<dbReference type="Proteomes" id="UP001501771">
    <property type="component" value="Unassembled WGS sequence"/>
</dbReference>
<proteinExistence type="inferred from homology"/>
<dbReference type="EMBL" id="BAAAQR010000009">
    <property type="protein sequence ID" value="GAA2149885.1"/>
    <property type="molecule type" value="Genomic_DNA"/>
</dbReference>
<evidence type="ECO:0000256" key="2">
    <source>
        <dbReference type="ARBA" id="ARBA00023002"/>
    </source>
</evidence>
<dbReference type="PANTHER" id="PTHR44196:SF1">
    <property type="entry name" value="DEHYDROGENASE_REDUCTASE SDR FAMILY MEMBER 7B"/>
    <property type="match status" value="1"/>
</dbReference>
<dbReference type="PRINTS" id="PR00081">
    <property type="entry name" value="GDHRDH"/>
</dbReference>
<sequence>MSRVTSKTILITGASSGLGAEMARQFAAAGHDLALCARRIERLEELRDEILAASSSAGSARPRIEIRALDVNDADQVFEVFRAFRDDFAADGRTIDRIVINAGLGKGAPLGTGGHAANRETAMTNFVGALTQAEAAMEIFRAQDAGHLVMISSMSAMRGLPKSMTTYAATKAGVAHLAEGLRNELLGKPIKVTVLYPGYIASEMNERVAQSTPLMVSTEKGVRAMVEAIEKEKASAHVPALPWAPLSVVMKHAPLPVFKKLM</sequence>
<dbReference type="NCBIfam" id="NF006099">
    <property type="entry name" value="PRK08251.1"/>
    <property type="match status" value="1"/>
</dbReference>
<evidence type="ECO:0000313" key="4">
    <source>
        <dbReference type="EMBL" id="GAA2149885.1"/>
    </source>
</evidence>
<keyword evidence="2" id="KW-0560">Oxidoreductase</keyword>
<organism evidence="4 5">
    <name type="scientific">Nocardioides koreensis</name>
    <dbReference type="NCBI Taxonomy" id="433651"/>
    <lineage>
        <taxon>Bacteria</taxon>
        <taxon>Bacillati</taxon>
        <taxon>Actinomycetota</taxon>
        <taxon>Actinomycetes</taxon>
        <taxon>Propionibacteriales</taxon>
        <taxon>Nocardioidaceae</taxon>
        <taxon>Nocardioides</taxon>
    </lineage>
</organism>